<organism evidence="3 4">
    <name type="scientific">Xanthomonas chitinilytica</name>
    <dbReference type="NCBI Taxonomy" id="2989819"/>
    <lineage>
        <taxon>Bacteria</taxon>
        <taxon>Pseudomonadati</taxon>
        <taxon>Pseudomonadota</taxon>
        <taxon>Gammaproteobacteria</taxon>
        <taxon>Lysobacterales</taxon>
        <taxon>Lysobacteraceae</taxon>
        <taxon>Xanthomonas</taxon>
    </lineage>
</organism>
<keyword evidence="4" id="KW-1185">Reference proteome</keyword>
<keyword evidence="2" id="KW-0812">Transmembrane</keyword>
<keyword evidence="2" id="KW-1133">Transmembrane helix</keyword>
<protein>
    <recommendedName>
        <fullName evidence="5">DUF4282 domain-containing protein</fullName>
    </recommendedName>
</protein>
<feature type="transmembrane region" description="Helical" evidence="2">
    <location>
        <begin position="40"/>
        <end position="59"/>
    </location>
</feature>
<proteinExistence type="predicted"/>
<keyword evidence="2" id="KW-0472">Membrane</keyword>
<dbReference type="RefSeq" id="WP_265128532.1">
    <property type="nucleotide sequence ID" value="NZ_JAPCHY010000012.1"/>
</dbReference>
<accession>A0ABT3JYJ4</accession>
<dbReference type="EMBL" id="JAPCHY010000012">
    <property type="protein sequence ID" value="MCW4473543.1"/>
    <property type="molecule type" value="Genomic_DNA"/>
</dbReference>
<dbReference type="Proteomes" id="UP001209922">
    <property type="component" value="Unassembled WGS sequence"/>
</dbReference>
<comment type="caution">
    <text evidence="3">The sequence shown here is derived from an EMBL/GenBank/DDBJ whole genome shotgun (WGS) entry which is preliminary data.</text>
</comment>
<feature type="region of interest" description="Disordered" evidence="1">
    <location>
        <begin position="1"/>
        <end position="24"/>
    </location>
</feature>
<feature type="transmembrane region" description="Helical" evidence="2">
    <location>
        <begin position="65"/>
        <end position="83"/>
    </location>
</feature>
<evidence type="ECO:0008006" key="5">
    <source>
        <dbReference type="Google" id="ProtNLM"/>
    </source>
</evidence>
<gene>
    <name evidence="3" type="ORF">OK345_13650</name>
</gene>
<evidence type="ECO:0000256" key="2">
    <source>
        <dbReference type="SAM" id="Phobius"/>
    </source>
</evidence>
<evidence type="ECO:0000256" key="1">
    <source>
        <dbReference type="SAM" id="MobiDB-lite"/>
    </source>
</evidence>
<evidence type="ECO:0000313" key="3">
    <source>
        <dbReference type="EMBL" id="MCW4473543.1"/>
    </source>
</evidence>
<name>A0ABT3JYJ4_9XANT</name>
<feature type="compositionally biased region" description="Low complexity" evidence="1">
    <location>
        <begin position="1"/>
        <end position="20"/>
    </location>
</feature>
<sequence length="109" mass="11303">MEESPSPATTSFTPSTQTQTDNHTHLGNLRASSCYPAFRAFIAVFTIAGYIVSAIFALVGFFSGSTFGVLASLIGAVIIALLVKVSAEASLMIADIADATIDSTSRNAP</sequence>
<reference evidence="3 4" key="1">
    <citation type="submission" date="2022-10" db="EMBL/GenBank/DDBJ databases">
        <title>Xanthomonas sp. H13-6.</title>
        <authorList>
            <person name="Liu X."/>
            <person name="Deng Z."/>
            <person name="Jiang Y."/>
            <person name="Yu T."/>
            <person name="Ai J."/>
        </authorList>
    </citation>
    <scope>NUCLEOTIDE SEQUENCE [LARGE SCALE GENOMIC DNA]</scope>
    <source>
        <strain evidence="3 4">H13-6</strain>
    </source>
</reference>
<evidence type="ECO:0000313" key="4">
    <source>
        <dbReference type="Proteomes" id="UP001209922"/>
    </source>
</evidence>